<dbReference type="Pfam" id="PF00333">
    <property type="entry name" value="Ribosomal_S5"/>
    <property type="match status" value="1"/>
</dbReference>
<dbReference type="InterPro" id="IPR013810">
    <property type="entry name" value="Ribosomal_uS5_N"/>
</dbReference>
<evidence type="ECO:0000313" key="3">
    <source>
        <dbReference type="EMBL" id="VFV42742.1"/>
    </source>
</evidence>
<dbReference type="EMBL" id="CAAGRJ010032406">
    <property type="protein sequence ID" value="VFV42742.1"/>
    <property type="molecule type" value="Genomic_DNA"/>
</dbReference>
<dbReference type="AlphaFoldDB" id="A0A485PKG8"/>
<keyword evidence="1" id="KW-0687">Ribonucleoprotein</keyword>
<dbReference type="GO" id="GO:0006412">
    <property type="term" value="P:translation"/>
    <property type="evidence" value="ECO:0007669"/>
    <property type="project" value="InterPro"/>
</dbReference>
<evidence type="ECO:0000313" key="4">
    <source>
        <dbReference type="Proteomes" id="UP000386466"/>
    </source>
</evidence>
<proteinExistence type="predicted"/>
<dbReference type="InterPro" id="IPR020568">
    <property type="entry name" value="Ribosomal_Su5_D2-typ_SF"/>
</dbReference>
<dbReference type="GO" id="GO:0003723">
    <property type="term" value="F:RNA binding"/>
    <property type="evidence" value="ECO:0007669"/>
    <property type="project" value="InterPro"/>
</dbReference>
<gene>
    <name evidence="3" type="ORF">LYPA_23C018567</name>
</gene>
<dbReference type="PANTHER" id="PTHR13718">
    <property type="entry name" value="RIBOSOMAL S SUBUNIT"/>
    <property type="match status" value="1"/>
</dbReference>
<organism evidence="3 4">
    <name type="scientific">Lynx pardinus</name>
    <name type="common">Iberian lynx</name>
    <name type="synonym">Felis pardina</name>
    <dbReference type="NCBI Taxonomy" id="191816"/>
    <lineage>
        <taxon>Eukaryota</taxon>
        <taxon>Metazoa</taxon>
        <taxon>Chordata</taxon>
        <taxon>Craniata</taxon>
        <taxon>Vertebrata</taxon>
        <taxon>Euteleostomi</taxon>
        <taxon>Mammalia</taxon>
        <taxon>Eutheria</taxon>
        <taxon>Laurasiatheria</taxon>
        <taxon>Carnivora</taxon>
        <taxon>Feliformia</taxon>
        <taxon>Felidae</taxon>
        <taxon>Felinae</taxon>
        <taxon>Lynx</taxon>
    </lineage>
</organism>
<dbReference type="PROSITE" id="PS50881">
    <property type="entry name" value="S5_DSRBD"/>
    <property type="match status" value="1"/>
</dbReference>
<keyword evidence="4" id="KW-1185">Reference proteome</keyword>
<dbReference type="SUPFAM" id="SSF54768">
    <property type="entry name" value="dsRNA-binding domain-like"/>
    <property type="match status" value="1"/>
</dbReference>
<dbReference type="Proteomes" id="UP000386466">
    <property type="component" value="Unassembled WGS sequence"/>
</dbReference>
<dbReference type="GO" id="GO:0003735">
    <property type="term" value="F:structural constituent of ribosome"/>
    <property type="evidence" value="ECO:0007669"/>
    <property type="project" value="UniProtKB-UniRule"/>
</dbReference>
<feature type="domain" description="S5 DRBM" evidence="2">
    <location>
        <begin position="95"/>
        <end position="139"/>
    </location>
</feature>
<keyword evidence="1 3" id="KW-0689">Ribosomal protein</keyword>
<protein>
    <submittedName>
        <fullName evidence="3">40s ribosomal protein s2-like</fullName>
    </submittedName>
</protein>
<dbReference type="PANTHER" id="PTHR13718:SF93">
    <property type="entry name" value="SMALL RIBOSOMAL SUBUNIT PROTEIN US5"/>
    <property type="match status" value="1"/>
</dbReference>
<name>A0A485PKG8_LYNPA</name>
<reference evidence="3 4" key="1">
    <citation type="submission" date="2019-01" db="EMBL/GenBank/DDBJ databases">
        <authorList>
            <person name="Alioto T."/>
            <person name="Alioto T."/>
        </authorList>
    </citation>
    <scope>NUCLEOTIDE SEQUENCE [LARGE SCALE GENOMIC DNA]</scope>
</reference>
<dbReference type="GO" id="GO:0022627">
    <property type="term" value="C:cytosolic small ribosomal subunit"/>
    <property type="evidence" value="ECO:0007669"/>
    <property type="project" value="TreeGrafter"/>
</dbReference>
<evidence type="ECO:0000256" key="1">
    <source>
        <dbReference type="PROSITE-ProRule" id="PRU00268"/>
    </source>
</evidence>
<dbReference type="Gene3D" id="3.30.160.20">
    <property type="match status" value="1"/>
</dbReference>
<accession>A0A485PKG8</accession>
<sequence length="229" mass="26193">MLVPRKGLESPGLWLPQRLRQQHVGPESWPWSRLGQDHGTHRGNTKDKEWISINKLSQLVDIMKIKSLKEISLFSLPIKESEIIDFFLETSQEVMRFEVLKIMPVQKQTQAGQRTRCKAFVAIGEYKGHIGLGVKFSKETILMMGGIDDCYLSTRGYTATLGQFTKATFDAIPKTYSYCAPDLWKETVFTKSPCQEFTDQLAKTHTRVSVQKTQAPAVATTWFYTRKIK</sequence>
<dbReference type="SUPFAM" id="SSF54211">
    <property type="entry name" value="Ribosomal protein S5 domain 2-like"/>
    <property type="match status" value="1"/>
</dbReference>
<dbReference type="InterPro" id="IPR000851">
    <property type="entry name" value="Ribosomal_uS5"/>
</dbReference>
<evidence type="ECO:0000259" key="2">
    <source>
        <dbReference type="PROSITE" id="PS50881"/>
    </source>
</evidence>
<dbReference type="FunFam" id="3.30.160.20:FF:000133">
    <property type="entry name" value="40S ribosomal protein S2"/>
    <property type="match status" value="1"/>
</dbReference>